<dbReference type="InterPro" id="IPR003673">
    <property type="entry name" value="CoA-Trfase_fam_III"/>
</dbReference>
<dbReference type="Pfam" id="PF02515">
    <property type="entry name" value="CoA_transf_3"/>
    <property type="match status" value="1"/>
</dbReference>
<dbReference type="GO" id="GO:0008410">
    <property type="term" value="F:CoA-transferase activity"/>
    <property type="evidence" value="ECO:0007669"/>
    <property type="project" value="TreeGrafter"/>
</dbReference>
<dbReference type="PANTHER" id="PTHR48207">
    <property type="entry name" value="SUCCINATE--HYDROXYMETHYLGLUTARATE COA-TRANSFERASE"/>
    <property type="match status" value="1"/>
</dbReference>
<dbReference type="Gene3D" id="3.30.1540.10">
    <property type="entry name" value="formyl-coa transferase, domain 3"/>
    <property type="match status" value="1"/>
</dbReference>
<reference evidence="3" key="1">
    <citation type="journal article" date="2018" name="Front. Microbiol.">
        <title>Genome-Based Analysis Reveals the Taxonomy and Diversity of the Family Idiomarinaceae.</title>
        <authorList>
            <person name="Liu Y."/>
            <person name="Lai Q."/>
            <person name="Shao Z."/>
        </authorList>
    </citation>
    <scope>NUCLEOTIDE SEQUENCE [LARGE SCALE GENOMIC DNA]</scope>
    <source>
        <strain evidence="3">c121</strain>
    </source>
</reference>
<evidence type="ECO:0000256" key="1">
    <source>
        <dbReference type="ARBA" id="ARBA00022679"/>
    </source>
</evidence>
<dbReference type="Gene3D" id="3.40.50.10540">
    <property type="entry name" value="Crotonobetainyl-coa:carnitine coa-transferase, domain 1"/>
    <property type="match status" value="1"/>
</dbReference>
<dbReference type="PANTHER" id="PTHR48207:SF3">
    <property type="entry name" value="SUCCINATE--HYDROXYMETHYLGLUTARATE COA-TRANSFERASE"/>
    <property type="match status" value="1"/>
</dbReference>
<dbReference type="AlphaFoldDB" id="A0A432Z3P6"/>
<dbReference type="EMBL" id="PIQE01000002">
    <property type="protein sequence ID" value="RUO72506.1"/>
    <property type="molecule type" value="Genomic_DNA"/>
</dbReference>
<keyword evidence="3" id="KW-1185">Reference proteome</keyword>
<organism evidence="2 3">
    <name type="scientific">Pseudidiomarina sediminum</name>
    <dbReference type="NCBI Taxonomy" id="431675"/>
    <lineage>
        <taxon>Bacteria</taxon>
        <taxon>Pseudomonadati</taxon>
        <taxon>Pseudomonadota</taxon>
        <taxon>Gammaproteobacteria</taxon>
        <taxon>Alteromonadales</taxon>
        <taxon>Idiomarinaceae</taxon>
        <taxon>Pseudidiomarina</taxon>
    </lineage>
</organism>
<comment type="caution">
    <text evidence="2">The sequence shown here is derived from an EMBL/GenBank/DDBJ whole genome shotgun (WGS) entry which is preliminary data.</text>
</comment>
<dbReference type="InterPro" id="IPR044855">
    <property type="entry name" value="CoA-Trfase_III_dom3_sf"/>
</dbReference>
<proteinExistence type="predicted"/>
<name>A0A432Z3P6_9GAMM</name>
<evidence type="ECO:0000313" key="3">
    <source>
        <dbReference type="Proteomes" id="UP000287022"/>
    </source>
</evidence>
<keyword evidence="1 2" id="KW-0808">Transferase</keyword>
<evidence type="ECO:0000313" key="2">
    <source>
        <dbReference type="EMBL" id="RUO72506.1"/>
    </source>
</evidence>
<dbReference type="Proteomes" id="UP000287022">
    <property type="component" value="Unassembled WGS sequence"/>
</dbReference>
<protein>
    <submittedName>
        <fullName evidence="2">CoA transferase</fullName>
    </submittedName>
</protein>
<dbReference type="SUPFAM" id="SSF89796">
    <property type="entry name" value="CoA-transferase family III (CaiB/BaiF)"/>
    <property type="match status" value="1"/>
</dbReference>
<sequence>MHKLLAGIRVLDFGRYIAGPFCATLLADLGADVIRIEKPSGGEDRYTVPVTSQGEGAYYLQLGRNKRGITLNPTSTEGREVVRKLVASADVVVANLPTPALKKLGLDYESLRAIKADIILTTGSAFGATGPYAARGGFDTVAQAMSGAMYLSGDNNQPAKSFAPYCDFGTASLSAFGTLAALMHRQQTGEGQVVEGSLLSTALTFNNAALMEQALIGINRQGSGTQGQYNAPTDTFKTRDGYITVQVVGAGIFKRWANLMGEREWLDNPRFDTDQKRGDHANEINQRMARWCRERDTQQALDDLANAGIPSGEMLKPDAVLTHEHIQQARMFQWLTYPDMTAEAPIAEHPIRYSRTSVPPFRRAPSLGEHTDEVLEEIGYNAEQIRQLRRSGII</sequence>
<dbReference type="RefSeq" id="WP_026860304.1">
    <property type="nucleotide sequence ID" value="NZ_PIQE01000002.1"/>
</dbReference>
<accession>A0A432Z3P6</accession>
<dbReference type="InterPro" id="IPR050483">
    <property type="entry name" value="CoA-transferase_III_domain"/>
</dbReference>
<dbReference type="STRING" id="1122124.GCA_000423165_01525"/>
<gene>
    <name evidence="2" type="ORF">CWI80_08115</name>
</gene>
<dbReference type="InterPro" id="IPR023606">
    <property type="entry name" value="CoA-Trfase_III_dom_1_sf"/>
</dbReference>